<reference evidence="1 2" key="1">
    <citation type="submission" date="2012-02" db="EMBL/GenBank/DDBJ databases">
        <title>The Genome Sequence of Bacteroides fragilis CL07T12C05.</title>
        <authorList>
            <consortium name="The Broad Institute Genome Sequencing Platform"/>
            <person name="Earl A."/>
            <person name="Ward D."/>
            <person name="Feldgarden M."/>
            <person name="Gevers D."/>
            <person name="Zitomersky N.L."/>
            <person name="Coyne M.J."/>
            <person name="Comstock L.E."/>
            <person name="Young S.K."/>
            <person name="Zeng Q."/>
            <person name="Gargeya S."/>
            <person name="Fitzgerald M."/>
            <person name="Haas B."/>
            <person name="Abouelleil A."/>
            <person name="Alvarado L."/>
            <person name="Arachchi H.M."/>
            <person name="Berlin A."/>
            <person name="Chapman S.B."/>
            <person name="Gearin G."/>
            <person name="Goldberg J."/>
            <person name="Griggs A."/>
            <person name="Gujja S."/>
            <person name="Hansen M."/>
            <person name="Heiman D."/>
            <person name="Howarth C."/>
            <person name="Larimer J."/>
            <person name="Lui A."/>
            <person name="MacDonald P.J.P."/>
            <person name="McCowen C."/>
            <person name="Montmayeur A."/>
            <person name="Murphy C."/>
            <person name="Neiman D."/>
            <person name="Pearson M."/>
            <person name="Priest M."/>
            <person name="Roberts A."/>
            <person name="Saif S."/>
            <person name="Shea T."/>
            <person name="Sisk P."/>
            <person name="Stolte C."/>
            <person name="Sykes S."/>
            <person name="Wortman J."/>
            <person name="Nusbaum C."/>
            <person name="Birren B."/>
        </authorList>
    </citation>
    <scope>NUCLEOTIDE SEQUENCE [LARGE SCALE GENOMIC DNA]</scope>
    <source>
        <strain evidence="1 2">CL07T12C05</strain>
    </source>
</reference>
<comment type="caution">
    <text evidence="1">The sequence shown here is derived from an EMBL/GenBank/DDBJ whole genome shotgun (WGS) entry which is preliminary data.</text>
</comment>
<dbReference type="Proteomes" id="UP000003879">
    <property type="component" value="Unassembled WGS sequence"/>
</dbReference>
<organism evidence="1 2">
    <name type="scientific">Bacteroides fragilis CL07T12C05</name>
    <dbReference type="NCBI Taxonomy" id="997883"/>
    <lineage>
        <taxon>Bacteria</taxon>
        <taxon>Pseudomonadati</taxon>
        <taxon>Bacteroidota</taxon>
        <taxon>Bacteroidia</taxon>
        <taxon>Bacteroidales</taxon>
        <taxon>Bacteroidaceae</taxon>
        <taxon>Bacteroides</taxon>
    </lineage>
</organism>
<evidence type="ECO:0000313" key="1">
    <source>
        <dbReference type="EMBL" id="EIY90972.1"/>
    </source>
</evidence>
<protein>
    <submittedName>
        <fullName evidence="1">Uncharacterized protein</fullName>
    </submittedName>
</protein>
<name>A0A0E2AK89_BACFG</name>
<accession>A0A0E2AK89</accession>
<sequence>MEAIFPLLTTFRKGGLTGTSSEKGDIDKIIIINIK</sequence>
<dbReference type="AlphaFoldDB" id="A0A0E2AK89"/>
<dbReference type="HOGENOM" id="CLU_3363159_0_0_10"/>
<evidence type="ECO:0000313" key="2">
    <source>
        <dbReference type="Proteomes" id="UP000003879"/>
    </source>
</evidence>
<dbReference type="EMBL" id="AGXN01000022">
    <property type="protein sequence ID" value="EIY90972.1"/>
    <property type="molecule type" value="Genomic_DNA"/>
</dbReference>
<gene>
    <name evidence="1" type="ORF">HMPREF1056_03755</name>
</gene>
<proteinExistence type="predicted"/>